<proteinExistence type="predicted"/>
<name>A0ACB7ZS15_9AGAM</name>
<organism evidence="1 2">
    <name type="scientific">Hygrophoropsis aurantiaca</name>
    <dbReference type="NCBI Taxonomy" id="72124"/>
    <lineage>
        <taxon>Eukaryota</taxon>
        <taxon>Fungi</taxon>
        <taxon>Dikarya</taxon>
        <taxon>Basidiomycota</taxon>
        <taxon>Agaricomycotina</taxon>
        <taxon>Agaricomycetes</taxon>
        <taxon>Agaricomycetidae</taxon>
        <taxon>Boletales</taxon>
        <taxon>Coniophorineae</taxon>
        <taxon>Hygrophoropsidaceae</taxon>
        <taxon>Hygrophoropsis</taxon>
    </lineage>
</organism>
<keyword evidence="2" id="KW-1185">Reference proteome</keyword>
<protein>
    <submittedName>
        <fullName evidence="1">Uncharacterized protein</fullName>
    </submittedName>
</protein>
<evidence type="ECO:0000313" key="1">
    <source>
        <dbReference type="EMBL" id="KAH7903706.1"/>
    </source>
</evidence>
<gene>
    <name evidence="1" type="ORF">BJ138DRAFT_1120118</name>
</gene>
<comment type="caution">
    <text evidence="1">The sequence shown here is derived from an EMBL/GenBank/DDBJ whole genome shotgun (WGS) entry which is preliminary data.</text>
</comment>
<reference evidence="1" key="1">
    <citation type="journal article" date="2021" name="New Phytol.">
        <title>Evolutionary innovations through gain and loss of genes in the ectomycorrhizal Boletales.</title>
        <authorList>
            <person name="Wu G."/>
            <person name="Miyauchi S."/>
            <person name="Morin E."/>
            <person name="Kuo A."/>
            <person name="Drula E."/>
            <person name="Varga T."/>
            <person name="Kohler A."/>
            <person name="Feng B."/>
            <person name="Cao Y."/>
            <person name="Lipzen A."/>
            <person name="Daum C."/>
            <person name="Hundley H."/>
            <person name="Pangilinan J."/>
            <person name="Johnson J."/>
            <person name="Barry K."/>
            <person name="LaButti K."/>
            <person name="Ng V."/>
            <person name="Ahrendt S."/>
            <person name="Min B."/>
            <person name="Choi I.G."/>
            <person name="Park H."/>
            <person name="Plett J.M."/>
            <person name="Magnuson J."/>
            <person name="Spatafora J.W."/>
            <person name="Nagy L.G."/>
            <person name="Henrissat B."/>
            <person name="Grigoriev I.V."/>
            <person name="Yang Z.L."/>
            <person name="Xu J."/>
            <person name="Martin F.M."/>
        </authorList>
    </citation>
    <scope>NUCLEOTIDE SEQUENCE</scope>
    <source>
        <strain evidence="1">ATCC 28755</strain>
    </source>
</reference>
<dbReference type="Proteomes" id="UP000790377">
    <property type="component" value="Unassembled WGS sequence"/>
</dbReference>
<sequence>MHNKTRCYIGRVLDLYKNGTGSYRSVESVTSIPTLSYLSLRVFLPVGMERSKDDKPTYEDDDSLDTEQDSSLFTGLYPQYHLTPASDILPASDVLHHLGKNVLTGSNPCALKLTGRAAVHWKALIRPAVKEKLLNTTYFRW</sequence>
<evidence type="ECO:0000313" key="2">
    <source>
        <dbReference type="Proteomes" id="UP000790377"/>
    </source>
</evidence>
<dbReference type="EMBL" id="MU268801">
    <property type="protein sequence ID" value="KAH7903706.1"/>
    <property type="molecule type" value="Genomic_DNA"/>
</dbReference>
<accession>A0ACB7ZS15</accession>